<evidence type="ECO:0000256" key="1">
    <source>
        <dbReference type="SAM" id="MobiDB-lite"/>
    </source>
</evidence>
<dbReference type="EMBL" id="ML976813">
    <property type="protein sequence ID" value="KAF1964052.1"/>
    <property type="molecule type" value="Genomic_DNA"/>
</dbReference>
<feature type="region of interest" description="Disordered" evidence="1">
    <location>
        <begin position="1"/>
        <end position="26"/>
    </location>
</feature>
<dbReference type="AlphaFoldDB" id="A0A6A5UJU2"/>
<gene>
    <name evidence="2" type="ORF">BU23DRAFT_575990</name>
</gene>
<dbReference type="OrthoDB" id="3658431at2759"/>
<evidence type="ECO:0000313" key="3">
    <source>
        <dbReference type="Proteomes" id="UP000800036"/>
    </source>
</evidence>
<reference evidence="2" key="1">
    <citation type="journal article" date="2020" name="Stud. Mycol.">
        <title>101 Dothideomycetes genomes: a test case for predicting lifestyles and emergence of pathogens.</title>
        <authorList>
            <person name="Haridas S."/>
            <person name="Albert R."/>
            <person name="Binder M."/>
            <person name="Bloem J."/>
            <person name="Labutti K."/>
            <person name="Salamov A."/>
            <person name="Andreopoulos B."/>
            <person name="Baker S."/>
            <person name="Barry K."/>
            <person name="Bills G."/>
            <person name="Bluhm B."/>
            <person name="Cannon C."/>
            <person name="Castanera R."/>
            <person name="Culley D."/>
            <person name="Daum C."/>
            <person name="Ezra D."/>
            <person name="Gonzalez J."/>
            <person name="Henrissat B."/>
            <person name="Kuo A."/>
            <person name="Liang C."/>
            <person name="Lipzen A."/>
            <person name="Lutzoni F."/>
            <person name="Magnuson J."/>
            <person name="Mondo S."/>
            <person name="Nolan M."/>
            <person name="Ohm R."/>
            <person name="Pangilinan J."/>
            <person name="Park H.-J."/>
            <person name="Ramirez L."/>
            <person name="Alfaro M."/>
            <person name="Sun H."/>
            <person name="Tritt A."/>
            <person name="Yoshinaga Y."/>
            <person name="Zwiers L.-H."/>
            <person name="Turgeon B."/>
            <person name="Goodwin S."/>
            <person name="Spatafora J."/>
            <person name="Crous P."/>
            <person name="Grigoriev I."/>
        </authorList>
    </citation>
    <scope>NUCLEOTIDE SEQUENCE</scope>
    <source>
        <strain evidence="2">CBS 107.79</strain>
    </source>
</reference>
<dbReference type="Proteomes" id="UP000800036">
    <property type="component" value="Unassembled WGS sequence"/>
</dbReference>
<feature type="compositionally biased region" description="Basic residues" evidence="1">
    <location>
        <begin position="16"/>
        <end position="26"/>
    </location>
</feature>
<proteinExistence type="predicted"/>
<protein>
    <submittedName>
        <fullName evidence="2">Uncharacterized protein</fullName>
    </submittedName>
</protein>
<sequence>MEKAGKCKTNNCPKKVTSKAKAKAKSHARDFDPVEVLHPDFDLVARAPTKGSQSGGSCEIPKCRAKIDHPGEDPCWEWVNHPKFVPCDKLSKYTVDWFVKEAGHKKPSADKCLFYTNGLSDIAKAYARSEGLTTIWNIWDGVLMPDKDKGNVITNKMRCIVGPDVGGSRNSVRQKYFETMSTAMATLCSGHVTFMDRNLKKDTYMRVKQAGIWGHQEFPTLRSLGKVSSIDAIGMFTSIDTRVRWPDWWKKGMNTWPNEATKPAGLKEI</sequence>
<name>A0A6A5UJU2_9PLEO</name>
<accession>A0A6A5UJU2</accession>
<organism evidence="2 3">
    <name type="scientific">Bimuria novae-zelandiae CBS 107.79</name>
    <dbReference type="NCBI Taxonomy" id="1447943"/>
    <lineage>
        <taxon>Eukaryota</taxon>
        <taxon>Fungi</taxon>
        <taxon>Dikarya</taxon>
        <taxon>Ascomycota</taxon>
        <taxon>Pezizomycotina</taxon>
        <taxon>Dothideomycetes</taxon>
        <taxon>Pleosporomycetidae</taxon>
        <taxon>Pleosporales</taxon>
        <taxon>Massarineae</taxon>
        <taxon>Didymosphaeriaceae</taxon>
        <taxon>Bimuria</taxon>
    </lineage>
</organism>
<evidence type="ECO:0000313" key="2">
    <source>
        <dbReference type="EMBL" id="KAF1964052.1"/>
    </source>
</evidence>
<keyword evidence="3" id="KW-1185">Reference proteome</keyword>